<sequence>MGQHFCDFVPQSDGWAVLMDGRWTASYPSLQLAVNAVAAERERKGAAGSRLVMRRLDADGNLRQLAAVRQGSAARDLQTPSV</sequence>
<keyword evidence="2" id="KW-1185">Reference proteome</keyword>
<name>A0A317PTL0_9HYPH</name>
<dbReference type="AlphaFoldDB" id="A0A317PTL0"/>
<accession>A0A317PTL0</accession>
<evidence type="ECO:0008006" key="3">
    <source>
        <dbReference type="Google" id="ProtNLM"/>
    </source>
</evidence>
<evidence type="ECO:0000313" key="2">
    <source>
        <dbReference type="Proteomes" id="UP000246352"/>
    </source>
</evidence>
<dbReference type="OrthoDB" id="8391330at2"/>
<organism evidence="1 2">
    <name type="scientific">Hoeflea marina</name>
    <dbReference type="NCBI Taxonomy" id="274592"/>
    <lineage>
        <taxon>Bacteria</taxon>
        <taxon>Pseudomonadati</taxon>
        <taxon>Pseudomonadota</taxon>
        <taxon>Alphaproteobacteria</taxon>
        <taxon>Hyphomicrobiales</taxon>
        <taxon>Rhizobiaceae</taxon>
        <taxon>Hoeflea</taxon>
    </lineage>
</organism>
<gene>
    <name evidence="1" type="ORF">DFR52_101247</name>
</gene>
<comment type="caution">
    <text evidence="1">The sequence shown here is derived from an EMBL/GenBank/DDBJ whole genome shotgun (WGS) entry which is preliminary data.</text>
</comment>
<dbReference type="Proteomes" id="UP000246352">
    <property type="component" value="Unassembled WGS sequence"/>
</dbReference>
<dbReference type="EMBL" id="QGTR01000001">
    <property type="protein sequence ID" value="PWW03566.1"/>
    <property type="molecule type" value="Genomic_DNA"/>
</dbReference>
<protein>
    <recommendedName>
        <fullName evidence="3">DUF2188 family protein</fullName>
    </recommendedName>
</protein>
<evidence type="ECO:0000313" key="1">
    <source>
        <dbReference type="EMBL" id="PWW03566.1"/>
    </source>
</evidence>
<proteinExistence type="predicted"/>
<reference evidence="1 2" key="1">
    <citation type="submission" date="2018-05" db="EMBL/GenBank/DDBJ databases">
        <title>Genomic Encyclopedia of Type Strains, Phase IV (KMG-IV): sequencing the most valuable type-strain genomes for metagenomic binning, comparative biology and taxonomic classification.</title>
        <authorList>
            <person name="Goeker M."/>
        </authorList>
    </citation>
    <scope>NUCLEOTIDE SEQUENCE [LARGE SCALE GENOMIC DNA]</scope>
    <source>
        <strain evidence="1 2">DSM 16791</strain>
    </source>
</reference>
<dbReference type="RefSeq" id="WP_110030113.1">
    <property type="nucleotide sequence ID" value="NZ_QGTR01000001.1"/>
</dbReference>